<sequence length="72" mass="7390">VAVLWICRGGEGGGCPSKGPLWRSVGNGLVKTIEAGRQNVKSGIQCLEQGRLVPGTAAVVSGSDSGVVQRVW</sequence>
<feature type="non-terminal residue" evidence="1">
    <location>
        <position position="1"/>
    </location>
</feature>
<dbReference type="AlphaFoldDB" id="A0AAW0SH17"/>
<protein>
    <submittedName>
        <fullName evidence="1">Uncharacterized protein</fullName>
    </submittedName>
</protein>
<evidence type="ECO:0000313" key="2">
    <source>
        <dbReference type="Proteomes" id="UP001487740"/>
    </source>
</evidence>
<proteinExistence type="predicted"/>
<dbReference type="EMBL" id="JARAKH010000633">
    <property type="protein sequence ID" value="KAK8374091.1"/>
    <property type="molecule type" value="Genomic_DNA"/>
</dbReference>
<name>A0AAW0SH17_SCYPA</name>
<reference evidence="1 2" key="1">
    <citation type="submission" date="2023-03" db="EMBL/GenBank/DDBJ databases">
        <title>High-quality genome of Scylla paramamosain provides insights in environmental adaptation.</title>
        <authorList>
            <person name="Zhang L."/>
        </authorList>
    </citation>
    <scope>NUCLEOTIDE SEQUENCE [LARGE SCALE GENOMIC DNA]</scope>
    <source>
        <strain evidence="1">LZ_2023a</strain>
        <tissue evidence="1">Muscle</tissue>
    </source>
</reference>
<keyword evidence="2" id="KW-1185">Reference proteome</keyword>
<dbReference type="Proteomes" id="UP001487740">
    <property type="component" value="Unassembled WGS sequence"/>
</dbReference>
<gene>
    <name evidence="1" type="ORF">O3P69_017736</name>
</gene>
<comment type="caution">
    <text evidence="1">The sequence shown here is derived from an EMBL/GenBank/DDBJ whole genome shotgun (WGS) entry which is preliminary data.</text>
</comment>
<evidence type="ECO:0000313" key="1">
    <source>
        <dbReference type="EMBL" id="KAK8374091.1"/>
    </source>
</evidence>
<organism evidence="1 2">
    <name type="scientific">Scylla paramamosain</name>
    <name type="common">Mud crab</name>
    <dbReference type="NCBI Taxonomy" id="85552"/>
    <lineage>
        <taxon>Eukaryota</taxon>
        <taxon>Metazoa</taxon>
        <taxon>Ecdysozoa</taxon>
        <taxon>Arthropoda</taxon>
        <taxon>Crustacea</taxon>
        <taxon>Multicrustacea</taxon>
        <taxon>Malacostraca</taxon>
        <taxon>Eumalacostraca</taxon>
        <taxon>Eucarida</taxon>
        <taxon>Decapoda</taxon>
        <taxon>Pleocyemata</taxon>
        <taxon>Brachyura</taxon>
        <taxon>Eubrachyura</taxon>
        <taxon>Portunoidea</taxon>
        <taxon>Portunidae</taxon>
        <taxon>Portuninae</taxon>
        <taxon>Scylla</taxon>
    </lineage>
</organism>
<accession>A0AAW0SH17</accession>